<accession>A0AAU8NK76</accession>
<dbReference type="CDD" id="cd05374">
    <property type="entry name" value="17beta-HSD-like_SDR_c"/>
    <property type="match status" value="1"/>
</dbReference>
<dbReference type="SUPFAM" id="SSF51735">
    <property type="entry name" value="NAD(P)-binding Rossmann-fold domains"/>
    <property type="match status" value="1"/>
</dbReference>
<evidence type="ECO:0000256" key="1">
    <source>
        <dbReference type="ARBA" id="ARBA00006484"/>
    </source>
</evidence>
<comment type="similarity">
    <text evidence="1 3">Belongs to the short-chain dehydrogenases/reductases (SDR) family.</text>
</comment>
<organism evidence="4">
    <name type="scientific">Paenibacillus sp. AN1007</name>
    <dbReference type="NCBI Taxonomy" id="3151385"/>
    <lineage>
        <taxon>Bacteria</taxon>
        <taxon>Bacillati</taxon>
        <taxon>Bacillota</taxon>
        <taxon>Bacilli</taxon>
        <taxon>Bacillales</taxon>
        <taxon>Paenibacillaceae</taxon>
        <taxon>Paenibacillus</taxon>
    </lineage>
</organism>
<dbReference type="InterPro" id="IPR036291">
    <property type="entry name" value="NAD(P)-bd_dom_sf"/>
</dbReference>
<dbReference type="EMBL" id="CP159992">
    <property type="protein sequence ID" value="XCP97148.1"/>
    <property type="molecule type" value="Genomic_DNA"/>
</dbReference>
<dbReference type="PANTHER" id="PTHR43976:SF16">
    <property type="entry name" value="SHORT-CHAIN DEHYDROGENASE_REDUCTASE FAMILY PROTEIN"/>
    <property type="match status" value="1"/>
</dbReference>
<name>A0AAU8NK76_9BACL</name>
<dbReference type="NCBIfam" id="NF006114">
    <property type="entry name" value="PRK08263.1"/>
    <property type="match status" value="1"/>
</dbReference>
<dbReference type="GO" id="GO:0016491">
    <property type="term" value="F:oxidoreductase activity"/>
    <property type="evidence" value="ECO:0007669"/>
    <property type="project" value="UniProtKB-KW"/>
</dbReference>
<dbReference type="NCBIfam" id="NF004824">
    <property type="entry name" value="PRK06180.1"/>
    <property type="match status" value="1"/>
</dbReference>
<gene>
    <name evidence="4" type="ORF">ABXS70_10785</name>
</gene>
<evidence type="ECO:0000256" key="2">
    <source>
        <dbReference type="ARBA" id="ARBA00023002"/>
    </source>
</evidence>
<protein>
    <submittedName>
        <fullName evidence="4">Oxidoreductase</fullName>
    </submittedName>
</protein>
<dbReference type="PRINTS" id="PR00080">
    <property type="entry name" value="SDRFAMILY"/>
</dbReference>
<proteinExistence type="inferred from homology"/>
<dbReference type="Pfam" id="PF00106">
    <property type="entry name" value="adh_short"/>
    <property type="match status" value="1"/>
</dbReference>
<dbReference type="AlphaFoldDB" id="A0AAU8NK76"/>
<dbReference type="Gene3D" id="3.40.50.720">
    <property type="entry name" value="NAD(P)-binding Rossmann-like Domain"/>
    <property type="match status" value="1"/>
</dbReference>
<dbReference type="InterPro" id="IPR002347">
    <property type="entry name" value="SDR_fam"/>
</dbReference>
<evidence type="ECO:0000256" key="3">
    <source>
        <dbReference type="RuleBase" id="RU000363"/>
    </source>
</evidence>
<keyword evidence="2" id="KW-0560">Oxidoreductase</keyword>
<dbReference type="PANTHER" id="PTHR43976">
    <property type="entry name" value="SHORT CHAIN DEHYDROGENASE"/>
    <property type="match status" value="1"/>
</dbReference>
<dbReference type="PRINTS" id="PR00081">
    <property type="entry name" value="GDHRDH"/>
</dbReference>
<reference evidence="4" key="1">
    <citation type="submission" date="2024-05" db="EMBL/GenBank/DDBJ databases">
        <title>Draft genome assemblies of 36 bacteria isolated from hibernating arctic ground squirrels.</title>
        <authorList>
            <person name="McKee H."/>
            <person name="Mullen L."/>
            <person name="Drown D.M."/>
            <person name="Duddleston K.N."/>
        </authorList>
    </citation>
    <scope>NUCLEOTIDE SEQUENCE</scope>
    <source>
        <strain evidence="4">AN1007</strain>
    </source>
</reference>
<evidence type="ECO:0000313" key="4">
    <source>
        <dbReference type="EMBL" id="XCP97148.1"/>
    </source>
</evidence>
<dbReference type="RefSeq" id="WP_366295717.1">
    <property type="nucleotide sequence ID" value="NZ_CP159992.1"/>
</dbReference>
<sequence>MITLSESKVWLITGCSTGFGRHIAQKAIEAGYKVVVTARNVQQVTDLVAGHEDQVIALSLDVTNPDQIRNVVDRTIEKFNRIDVLVNNAGIGYFSSVEESVEEETRKMFEVNFWGLMHVTNAVLPHMRSQKSGHIINFSSIGGLASFPTLGYYHATKYAVEGISESLSQELKPFNIHVTLIEPSGFRTDWAGRSSVKTETSIPELKESIVGQMLQGIELGVGQENGDPAKAADAVIKVVETTEPPLRLLLGQQAYDTATYKFNSLLASIEQWKETTINADYK</sequence>
<dbReference type="InterPro" id="IPR051911">
    <property type="entry name" value="SDR_oxidoreductase"/>
</dbReference>